<feature type="domain" description="Polymerase/histidinol phosphatase N-terminal" evidence="1">
    <location>
        <begin position="4"/>
        <end position="69"/>
    </location>
</feature>
<dbReference type="AlphaFoldDB" id="A0A1F7SNP1"/>
<dbReference type="PANTHER" id="PTHR42924:SF3">
    <property type="entry name" value="POLYMERASE_HISTIDINOL PHOSPHATASE N-TERMINAL DOMAIN-CONTAINING PROTEIN"/>
    <property type="match status" value="1"/>
</dbReference>
<gene>
    <name evidence="2" type="ORF">A3G31_01165</name>
</gene>
<reference evidence="2 3" key="1">
    <citation type="journal article" date="2016" name="Nat. Commun.">
        <title>Thousands of microbial genomes shed light on interconnected biogeochemical processes in an aquifer system.</title>
        <authorList>
            <person name="Anantharaman K."/>
            <person name="Brown C.T."/>
            <person name="Hug L.A."/>
            <person name="Sharon I."/>
            <person name="Castelle C.J."/>
            <person name="Probst A.J."/>
            <person name="Thomas B.C."/>
            <person name="Singh A."/>
            <person name="Wilkins M.J."/>
            <person name="Karaoz U."/>
            <person name="Brodie E.L."/>
            <person name="Williams K.H."/>
            <person name="Hubbard S.S."/>
            <person name="Banfield J.F."/>
        </authorList>
    </citation>
    <scope>NUCLEOTIDE SEQUENCE [LARGE SCALE GENOMIC DNA]</scope>
</reference>
<evidence type="ECO:0000313" key="3">
    <source>
        <dbReference type="Proteomes" id="UP000178082"/>
    </source>
</evidence>
<protein>
    <recommendedName>
        <fullName evidence="1">Polymerase/histidinol phosphatase N-terminal domain-containing protein</fullName>
    </recommendedName>
</protein>
<evidence type="ECO:0000259" key="1">
    <source>
        <dbReference type="SMART" id="SM00481"/>
    </source>
</evidence>
<dbReference type="Gene3D" id="3.20.20.140">
    <property type="entry name" value="Metal-dependent hydrolases"/>
    <property type="match status" value="1"/>
</dbReference>
<comment type="caution">
    <text evidence="2">The sequence shown here is derived from an EMBL/GenBank/DDBJ whole genome shotgun (WGS) entry which is preliminary data.</text>
</comment>
<dbReference type="EMBL" id="MGDI01000001">
    <property type="protein sequence ID" value="OGL55405.1"/>
    <property type="molecule type" value="Genomic_DNA"/>
</dbReference>
<dbReference type="GO" id="GO:0035312">
    <property type="term" value="F:5'-3' DNA exonuclease activity"/>
    <property type="evidence" value="ECO:0007669"/>
    <property type="project" value="TreeGrafter"/>
</dbReference>
<dbReference type="Proteomes" id="UP000178082">
    <property type="component" value="Unassembled WGS sequence"/>
</dbReference>
<dbReference type="Pfam" id="PF02811">
    <property type="entry name" value="PHP"/>
    <property type="match status" value="1"/>
</dbReference>
<dbReference type="SMART" id="SM00481">
    <property type="entry name" value="POLIIIAc"/>
    <property type="match status" value="1"/>
</dbReference>
<dbReference type="Gene3D" id="1.10.150.650">
    <property type="match status" value="1"/>
</dbReference>
<dbReference type="PANTHER" id="PTHR42924">
    <property type="entry name" value="EXONUCLEASE"/>
    <property type="match status" value="1"/>
</dbReference>
<name>A0A1F7SNP1_9BACT</name>
<dbReference type="GO" id="GO:0004534">
    <property type="term" value="F:5'-3' RNA exonuclease activity"/>
    <property type="evidence" value="ECO:0007669"/>
    <property type="project" value="TreeGrafter"/>
</dbReference>
<proteinExistence type="predicted"/>
<dbReference type="InterPro" id="IPR003141">
    <property type="entry name" value="Pol/His_phosphatase_N"/>
</dbReference>
<organism evidence="2 3">
    <name type="scientific">Candidatus Schekmanbacteria bacterium RIFCSPLOWO2_12_FULL_38_15</name>
    <dbReference type="NCBI Taxonomy" id="1817883"/>
    <lineage>
        <taxon>Bacteria</taxon>
        <taxon>Candidatus Schekmaniibacteriota</taxon>
    </lineage>
</organism>
<evidence type="ECO:0000313" key="2">
    <source>
        <dbReference type="EMBL" id="OGL55405.1"/>
    </source>
</evidence>
<accession>A0A1F7SNP1</accession>
<dbReference type="STRING" id="1817883.A3G31_01165"/>
<dbReference type="InterPro" id="IPR016195">
    <property type="entry name" value="Pol/histidinol_Pase-like"/>
</dbReference>
<dbReference type="SUPFAM" id="SSF89550">
    <property type="entry name" value="PHP domain-like"/>
    <property type="match status" value="1"/>
</dbReference>
<dbReference type="InterPro" id="IPR004013">
    <property type="entry name" value="PHP_dom"/>
</dbReference>
<sequence>MSKIDLHMHTTYSDGTKTPEELVTYIKSFGVRIAAVTDHDITDGTKKAIEAGKGLGVEMIPGIEINCLHNGNRMEILGYYIDPDNKPLNNKISEMRNFRETRLDRIIDKLKSLNMEILKERVMEIAGEGSIGRPHIARALLEKGYVNTQAEAFDKYLADGKSCNVDRMKLSAQEAISLIRGAGGVAVHSHPGFFKGGNLKKHFHELAQSGLRGIEVIYPYPDSFRYPDNSSRAESFFNFLKQVGKENNLLLTGGTDFHGDNDYKELLDCVDIPAEWINRLKEAVNK</sequence>
<dbReference type="InterPro" id="IPR052018">
    <property type="entry name" value="PHP_domain"/>
</dbReference>
<dbReference type="CDD" id="cd07438">
    <property type="entry name" value="PHP_HisPPase_AMP"/>
    <property type="match status" value="1"/>
</dbReference>